<dbReference type="EMBL" id="GBRH01256720">
    <property type="protein sequence ID" value="JAD41175.1"/>
    <property type="molecule type" value="Transcribed_RNA"/>
</dbReference>
<evidence type="ECO:0000256" key="1">
    <source>
        <dbReference type="SAM" id="SignalP"/>
    </source>
</evidence>
<reference evidence="2" key="1">
    <citation type="submission" date="2014-09" db="EMBL/GenBank/DDBJ databases">
        <authorList>
            <person name="Magalhaes I.L.F."/>
            <person name="Oliveira U."/>
            <person name="Santos F.R."/>
            <person name="Vidigal T.H.D.A."/>
            <person name="Brescovit A.D."/>
            <person name="Santos A.J."/>
        </authorList>
    </citation>
    <scope>NUCLEOTIDE SEQUENCE</scope>
    <source>
        <tissue evidence="2">Shoot tissue taken approximately 20 cm above the soil surface</tissue>
    </source>
</reference>
<reference evidence="2" key="2">
    <citation type="journal article" date="2015" name="Data Brief">
        <title>Shoot transcriptome of the giant reed, Arundo donax.</title>
        <authorList>
            <person name="Barrero R.A."/>
            <person name="Guerrero F.D."/>
            <person name="Moolhuijzen P."/>
            <person name="Goolsby J.A."/>
            <person name="Tidwell J."/>
            <person name="Bellgard S.E."/>
            <person name="Bellgard M.I."/>
        </authorList>
    </citation>
    <scope>NUCLEOTIDE SEQUENCE</scope>
    <source>
        <tissue evidence="2">Shoot tissue taken approximately 20 cm above the soil surface</tissue>
    </source>
</reference>
<proteinExistence type="predicted"/>
<evidence type="ECO:0008006" key="3">
    <source>
        <dbReference type="Google" id="ProtNLM"/>
    </source>
</evidence>
<feature type="signal peptide" evidence="1">
    <location>
        <begin position="1"/>
        <end position="16"/>
    </location>
</feature>
<name>A0A0A8ZWQ2_ARUDO</name>
<accession>A0A0A8ZWQ2</accession>
<evidence type="ECO:0000313" key="2">
    <source>
        <dbReference type="EMBL" id="JAD41175.1"/>
    </source>
</evidence>
<dbReference type="AlphaFoldDB" id="A0A0A8ZWQ2"/>
<sequence length="83" mass="9658">MFWTIDFCMLSSLVHVHVNASSRCPIHSRVLDFSYCQYYSYWLCISAAAQLYMRKNLGNPTMDVTFILTSVTPIPVWPKRTSF</sequence>
<protein>
    <recommendedName>
        <fullName evidence="3">Secreted protein</fullName>
    </recommendedName>
</protein>
<keyword evidence="1" id="KW-0732">Signal</keyword>
<organism evidence="2">
    <name type="scientific">Arundo donax</name>
    <name type="common">Giant reed</name>
    <name type="synonym">Donax arundinaceus</name>
    <dbReference type="NCBI Taxonomy" id="35708"/>
    <lineage>
        <taxon>Eukaryota</taxon>
        <taxon>Viridiplantae</taxon>
        <taxon>Streptophyta</taxon>
        <taxon>Embryophyta</taxon>
        <taxon>Tracheophyta</taxon>
        <taxon>Spermatophyta</taxon>
        <taxon>Magnoliopsida</taxon>
        <taxon>Liliopsida</taxon>
        <taxon>Poales</taxon>
        <taxon>Poaceae</taxon>
        <taxon>PACMAD clade</taxon>
        <taxon>Arundinoideae</taxon>
        <taxon>Arundineae</taxon>
        <taxon>Arundo</taxon>
    </lineage>
</organism>
<feature type="chain" id="PRO_5002042466" description="Secreted protein" evidence="1">
    <location>
        <begin position="17"/>
        <end position="83"/>
    </location>
</feature>